<dbReference type="Pfam" id="PF08573">
    <property type="entry name" value="SAE2"/>
    <property type="match status" value="1"/>
</dbReference>
<keyword evidence="2" id="KW-0227">DNA damage</keyword>
<feature type="region of interest" description="Disordered" evidence="4">
    <location>
        <begin position="405"/>
        <end position="458"/>
    </location>
</feature>
<feature type="region of interest" description="Disordered" evidence="4">
    <location>
        <begin position="127"/>
        <end position="210"/>
    </location>
</feature>
<dbReference type="GO" id="GO:0003684">
    <property type="term" value="F:damaged DNA binding"/>
    <property type="evidence" value="ECO:0007669"/>
    <property type="project" value="TreeGrafter"/>
</dbReference>
<feature type="compositionally biased region" description="Acidic residues" evidence="4">
    <location>
        <begin position="823"/>
        <end position="833"/>
    </location>
</feature>
<reference evidence="6" key="1">
    <citation type="submission" date="2019-08" db="EMBL/GenBank/DDBJ databases">
        <title>The improved chromosome-level genome for the pearl oyster Pinctada fucata martensii using PacBio sequencing and Hi-C.</title>
        <authorList>
            <person name="Zheng Z."/>
        </authorList>
    </citation>
    <scope>NUCLEOTIDE SEQUENCE</scope>
    <source>
        <strain evidence="6">ZZ-2019</strain>
        <tissue evidence="6">Adductor muscle</tissue>
    </source>
</reference>
<evidence type="ECO:0000256" key="4">
    <source>
        <dbReference type="SAM" id="MobiDB-lite"/>
    </source>
</evidence>
<dbReference type="PANTHER" id="PTHR15107">
    <property type="entry name" value="RETINOBLASTOMA BINDING PROTEIN 8"/>
    <property type="match status" value="1"/>
</dbReference>
<name>A0AA88XL24_PINIB</name>
<evidence type="ECO:0000259" key="5">
    <source>
        <dbReference type="Pfam" id="PF08573"/>
    </source>
</evidence>
<feature type="compositionally biased region" description="Basic residues" evidence="4">
    <location>
        <begin position="537"/>
        <end position="552"/>
    </location>
</feature>
<keyword evidence="3" id="KW-0539">Nucleus</keyword>
<feature type="compositionally biased region" description="Basic and acidic residues" evidence="4">
    <location>
        <begin position="172"/>
        <end position="204"/>
    </location>
</feature>
<feature type="compositionally biased region" description="Polar residues" evidence="4">
    <location>
        <begin position="561"/>
        <end position="586"/>
    </location>
</feature>
<comment type="subcellular location">
    <subcellularLocation>
        <location evidence="1">Nucleus</location>
    </subcellularLocation>
</comment>
<accession>A0AA88XL24</accession>
<feature type="region of interest" description="Disordered" evidence="4">
    <location>
        <begin position="252"/>
        <end position="271"/>
    </location>
</feature>
<comment type="caution">
    <text evidence="6">The sequence shown here is derived from an EMBL/GenBank/DDBJ whole genome shotgun (WGS) entry which is preliminary data.</text>
</comment>
<dbReference type="InterPro" id="IPR003903">
    <property type="entry name" value="UIM_dom"/>
</dbReference>
<feature type="compositionally biased region" description="Polar residues" evidence="4">
    <location>
        <begin position="406"/>
        <end position="416"/>
    </location>
</feature>
<dbReference type="InterPro" id="IPR033316">
    <property type="entry name" value="RBBP8-like"/>
</dbReference>
<evidence type="ECO:0000256" key="1">
    <source>
        <dbReference type="ARBA" id="ARBA00004123"/>
    </source>
</evidence>
<dbReference type="PROSITE" id="PS50330">
    <property type="entry name" value="UIM"/>
    <property type="match status" value="1"/>
</dbReference>
<dbReference type="GO" id="GO:0010792">
    <property type="term" value="P:DNA double-strand break processing involved in repair via single-strand annealing"/>
    <property type="evidence" value="ECO:0007669"/>
    <property type="project" value="TreeGrafter"/>
</dbReference>
<sequence>MDNRQSATFVTSLDKHNIDILCRINRYSLKALQSKVDSWKENFELLQKQKHRGEKSCSMCTRLQKMMDDLSDTYKESLQMKEKYIRNLESQLANVSLNASGNNRELRTPLKDINRVRNISAFENIQSPDSTSSVVTNQNESRLSDTSPGEKSETSQKGAKLKLGGKSNKRSRYVEDPSPENKRMKLTDDSKTRGKTKKSAESPHKNPNIELNIMVPETCDPDLLFDNDVTCIENQTFNENVIANIPETVAIDTGSSHSESDDESQCTVRENTQVKSYSLRSILCSPRSSASDDENVTKDCRSNTGGQMPQKPGMKKSQSLPLKLSDQKGKDECGKPGSYSFDDAEGASPNILAGRTHRRESVEIQSPLLLQMNMGNDGFGNKVNNENIGEINKQNEDIEPIDLISSGESVSDNGSPKLQRKLRSSQSRISSPRARSKVKPITPTSFKPKRIFGTSGNDKVECAVSTPPSNRMKQTTLSQVLGQSPIENNLDNIMAASKEEEEVRRAIELSLREAEMETPVCVVEVKENSPPVFKRPVTPRKSKTLANKKLKSPNKAPRPAKSNSKNSTVSFKKSHPSSTRYETSLNRSVDPAIQLSELCQDSEDHDCNMDDISIASIGEFHADDLRPTSAALDPRTSTCVDLDNDSHSLPSSYKFGGSRRQRRKEKKPDMNYEDDLMATLTGVTENDPDQTDMDCSFDRRPRKEEPGFAHVNVVRKQDERRKLKAHDCKECYDYYSGMDLSPGELKRRIQTCSRHRADYCPPSTPDHFWDVGIEDTFECEERGYIGKEETTKDQPRFRRRRQLRKFFKSRTEEEESEKNTDKNEEESVSDIEI</sequence>
<dbReference type="PANTHER" id="PTHR15107:SF0">
    <property type="entry name" value="DNA ENDONUCLEASE ACTIVATOR CTP1 C-TERMINAL DOMAIN-CONTAINING PROTEIN"/>
    <property type="match status" value="1"/>
</dbReference>
<feature type="region of interest" description="Disordered" evidence="4">
    <location>
        <begin position="650"/>
        <end position="670"/>
    </location>
</feature>
<dbReference type="AlphaFoldDB" id="A0AA88XL24"/>
<evidence type="ECO:0000313" key="7">
    <source>
        <dbReference type="Proteomes" id="UP001186944"/>
    </source>
</evidence>
<feature type="domain" description="DNA endonuclease activator Ctp1 C-terminal" evidence="5">
    <location>
        <begin position="746"/>
        <end position="778"/>
    </location>
</feature>
<evidence type="ECO:0000256" key="2">
    <source>
        <dbReference type="ARBA" id="ARBA00022763"/>
    </source>
</evidence>
<feature type="region of interest" description="Disordered" evidence="4">
    <location>
        <begin position="531"/>
        <end position="586"/>
    </location>
</feature>
<feature type="compositionally biased region" description="Basic and acidic residues" evidence="4">
    <location>
        <begin position="325"/>
        <end position="334"/>
    </location>
</feature>
<feature type="compositionally biased region" description="Polar residues" evidence="4">
    <location>
        <begin position="127"/>
        <end position="147"/>
    </location>
</feature>
<feature type="region of interest" description="Disordered" evidence="4">
    <location>
        <begin position="286"/>
        <end position="359"/>
    </location>
</feature>
<evidence type="ECO:0000313" key="6">
    <source>
        <dbReference type="EMBL" id="KAK3087400.1"/>
    </source>
</evidence>
<feature type="region of interest" description="Disordered" evidence="4">
    <location>
        <begin position="808"/>
        <end position="833"/>
    </location>
</feature>
<gene>
    <name evidence="6" type="ORF">FSP39_005422</name>
</gene>
<organism evidence="6 7">
    <name type="scientific">Pinctada imbricata</name>
    <name type="common">Atlantic pearl-oyster</name>
    <name type="synonym">Pinctada martensii</name>
    <dbReference type="NCBI Taxonomy" id="66713"/>
    <lineage>
        <taxon>Eukaryota</taxon>
        <taxon>Metazoa</taxon>
        <taxon>Spiralia</taxon>
        <taxon>Lophotrochozoa</taxon>
        <taxon>Mollusca</taxon>
        <taxon>Bivalvia</taxon>
        <taxon>Autobranchia</taxon>
        <taxon>Pteriomorphia</taxon>
        <taxon>Pterioida</taxon>
        <taxon>Pterioidea</taxon>
        <taxon>Pteriidae</taxon>
        <taxon>Pinctada</taxon>
    </lineage>
</organism>
<dbReference type="InterPro" id="IPR013882">
    <property type="entry name" value="Ctp1_C"/>
</dbReference>
<dbReference type="Proteomes" id="UP001186944">
    <property type="component" value="Unassembled WGS sequence"/>
</dbReference>
<dbReference type="EMBL" id="VSWD01000011">
    <property type="protein sequence ID" value="KAK3087400.1"/>
    <property type="molecule type" value="Genomic_DNA"/>
</dbReference>
<dbReference type="GO" id="GO:0005634">
    <property type="term" value="C:nucleus"/>
    <property type="evidence" value="ECO:0007669"/>
    <property type="project" value="UniProtKB-SubCell"/>
</dbReference>
<proteinExistence type="predicted"/>
<evidence type="ECO:0000256" key="3">
    <source>
        <dbReference type="ARBA" id="ARBA00023242"/>
    </source>
</evidence>
<protein>
    <recommendedName>
        <fullName evidence="5">DNA endonuclease activator Ctp1 C-terminal domain-containing protein</fullName>
    </recommendedName>
</protein>
<keyword evidence="7" id="KW-1185">Reference proteome</keyword>